<dbReference type="Gene3D" id="3.40.640.10">
    <property type="entry name" value="Type I PLP-dependent aspartate aminotransferase-like (Major domain)"/>
    <property type="match status" value="1"/>
</dbReference>
<comment type="cofactor">
    <cofactor evidence="1">
        <name>pyridoxal 5'-phosphate</name>
        <dbReference type="ChEBI" id="CHEBI:597326"/>
    </cofactor>
</comment>
<dbReference type="GO" id="GO:0030170">
    <property type="term" value="F:pyridoxal phosphate binding"/>
    <property type="evidence" value="ECO:0007669"/>
    <property type="project" value="InterPro"/>
</dbReference>
<dbReference type="EMBL" id="UINC01022264">
    <property type="protein sequence ID" value="SVA91527.1"/>
    <property type="molecule type" value="Genomic_DNA"/>
</dbReference>
<evidence type="ECO:0000259" key="5">
    <source>
        <dbReference type="Pfam" id="PF00155"/>
    </source>
</evidence>
<evidence type="ECO:0000256" key="3">
    <source>
        <dbReference type="ARBA" id="ARBA00022679"/>
    </source>
</evidence>
<dbReference type="CDD" id="cd00609">
    <property type="entry name" value="AAT_like"/>
    <property type="match status" value="1"/>
</dbReference>
<dbReference type="GO" id="GO:0008483">
    <property type="term" value="F:transaminase activity"/>
    <property type="evidence" value="ECO:0007669"/>
    <property type="project" value="UniProtKB-KW"/>
</dbReference>
<protein>
    <recommendedName>
        <fullName evidence="5">Aminotransferase class I/classII large domain-containing protein</fullName>
    </recommendedName>
</protein>
<dbReference type="InterPro" id="IPR015422">
    <property type="entry name" value="PyrdxlP-dep_Trfase_small"/>
</dbReference>
<evidence type="ECO:0000256" key="2">
    <source>
        <dbReference type="ARBA" id="ARBA00022576"/>
    </source>
</evidence>
<dbReference type="InterPro" id="IPR015421">
    <property type="entry name" value="PyrdxlP-dep_Trfase_major"/>
</dbReference>
<name>A0A381ZRW0_9ZZZZ</name>
<dbReference type="Gene3D" id="3.90.1150.10">
    <property type="entry name" value="Aspartate Aminotransferase, domain 1"/>
    <property type="match status" value="1"/>
</dbReference>
<keyword evidence="2" id="KW-0032">Aminotransferase</keyword>
<evidence type="ECO:0000313" key="6">
    <source>
        <dbReference type="EMBL" id="SVA91527.1"/>
    </source>
</evidence>
<dbReference type="InterPro" id="IPR050859">
    <property type="entry name" value="Class-I_PLP-dep_aminotransf"/>
</dbReference>
<sequence length="381" mass="42442">SMMGPMDFSTGTTNPETFPIEDLADAAVHAIREYGVELNTYPGNLGHGGLRSLMVKRELDREGVAINPERMMLTNGSMQAVTLVAETFCKGRDDIVVMEEYSYAGTIDAYRSLGIEMVGVPLDDQGMKMDALANTLARLEKETRPPRFIYTLPTYQNPTGAVMSRERRIELLRLAREYSIIVVEDNCYGDVHFEASPKPPALYALDDGPNQIYMCSLSKIFAPGVRLGYLTASSDELFDQILARRHDAGPNTLAAAITARYLEDNLWEHCERANVGLKKRRDAMLDALELELGNLCSWSHPPGGLFIWVQVPDEVDLERLEALASEREVSFAFGWEFHIDATSGPFIRLAFGWSTVTDIYEGIARLARCIEQVLARSCDVG</sequence>
<feature type="non-terminal residue" evidence="6">
    <location>
        <position position="1"/>
    </location>
</feature>
<dbReference type="AlphaFoldDB" id="A0A381ZRW0"/>
<dbReference type="PANTHER" id="PTHR42790:SF19">
    <property type="entry name" value="KYNURENINE_ALPHA-AMINOADIPATE AMINOTRANSFERASE, MITOCHONDRIAL"/>
    <property type="match status" value="1"/>
</dbReference>
<proteinExistence type="predicted"/>
<keyword evidence="4" id="KW-0663">Pyridoxal phosphate</keyword>
<keyword evidence="3" id="KW-0808">Transferase</keyword>
<organism evidence="6">
    <name type="scientific">marine metagenome</name>
    <dbReference type="NCBI Taxonomy" id="408172"/>
    <lineage>
        <taxon>unclassified sequences</taxon>
        <taxon>metagenomes</taxon>
        <taxon>ecological metagenomes</taxon>
    </lineage>
</organism>
<dbReference type="SUPFAM" id="SSF53383">
    <property type="entry name" value="PLP-dependent transferases"/>
    <property type="match status" value="1"/>
</dbReference>
<dbReference type="InterPro" id="IPR015424">
    <property type="entry name" value="PyrdxlP-dep_Trfase"/>
</dbReference>
<evidence type="ECO:0000256" key="4">
    <source>
        <dbReference type="ARBA" id="ARBA00022898"/>
    </source>
</evidence>
<gene>
    <name evidence="6" type="ORF">METZ01_LOCUS144381</name>
</gene>
<accession>A0A381ZRW0</accession>
<dbReference type="InterPro" id="IPR004839">
    <property type="entry name" value="Aminotransferase_I/II_large"/>
</dbReference>
<dbReference type="GO" id="GO:1901605">
    <property type="term" value="P:alpha-amino acid metabolic process"/>
    <property type="evidence" value="ECO:0007669"/>
    <property type="project" value="TreeGrafter"/>
</dbReference>
<dbReference type="Pfam" id="PF00155">
    <property type="entry name" value="Aminotran_1_2"/>
    <property type="match status" value="1"/>
</dbReference>
<dbReference type="PANTHER" id="PTHR42790">
    <property type="entry name" value="AMINOTRANSFERASE"/>
    <property type="match status" value="1"/>
</dbReference>
<reference evidence="6" key="1">
    <citation type="submission" date="2018-05" db="EMBL/GenBank/DDBJ databases">
        <authorList>
            <person name="Lanie J.A."/>
            <person name="Ng W.-L."/>
            <person name="Kazmierczak K.M."/>
            <person name="Andrzejewski T.M."/>
            <person name="Davidsen T.M."/>
            <person name="Wayne K.J."/>
            <person name="Tettelin H."/>
            <person name="Glass J.I."/>
            <person name="Rusch D."/>
            <person name="Podicherti R."/>
            <person name="Tsui H.-C.T."/>
            <person name="Winkler M.E."/>
        </authorList>
    </citation>
    <scope>NUCLEOTIDE SEQUENCE</scope>
</reference>
<feature type="domain" description="Aminotransferase class I/classII large" evidence="5">
    <location>
        <begin position="19"/>
        <end position="351"/>
    </location>
</feature>
<evidence type="ECO:0000256" key="1">
    <source>
        <dbReference type="ARBA" id="ARBA00001933"/>
    </source>
</evidence>